<feature type="domain" description="Fatty acid desaturase" evidence="7">
    <location>
        <begin position="223"/>
        <end position="461"/>
    </location>
</feature>
<proteinExistence type="predicted"/>
<dbReference type="GO" id="GO:0046872">
    <property type="term" value="F:metal ion binding"/>
    <property type="evidence" value="ECO:0007669"/>
    <property type="project" value="UniProtKB-KW"/>
</dbReference>
<feature type="transmembrane region" description="Helical" evidence="5">
    <location>
        <begin position="221"/>
        <end position="241"/>
    </location>
</feature>
<dbReference type="InterPro" id="IPR053100">
    <property type="entry name" value="Cytochrome_b5-related"/>
</dbReference>
<feature type="non-terminal residue" evidence="8">
    <location>
        <position position="1"/>
    </location>
</feature>
<evidence type="ECO:0000256" key="2">
    <source>
        <dbReference type="ARBA" id="ARBA00022723"/>
    </source>
</evidence>
<dbReference type="AlphaFoldDB" id="A0ABD3RDD0"/>
<dbReference type="InterPro" id="IPR018506">
    <property type="entry name" value="Cyt_B5_heme-BS"/>
</dbReference>
<feature type="compositionally biased region" description="Basic and acidic residues" evidence="4">
    <location>
        <begin position="31"/>
        <end position="43"/>
    </location>
</feature>
<keyword evidence="5" id="KW-1133">Transmembrane helix</keyword>
<feature type="compositionally biased region" description="Low complexity" evidence="4">
    <location>
        <begin position="44"/>
        <end position="59"/>
    </location>
</feature>
<keyword evidence="2" id="KW-0479">Metal-binding</keyword>
<evidence type="ECO:0000313" key="9">
    <source>
        <dbReference type="Proteomes" id="UP001530377"/>
    </source>
</evidence>
<feature type="transmembrane region" description="Helical" evidence="5">
    <location>
        <begin position="309"/>
        <end position="328"/>
    </location>
</feature>
<gene>
    <name evidence="8" type="ORF">ACHAXA_005365</name>
</gene>
<evidence type="ECO:0000256" key="5">
    <source>
        <dbReference type="SAM" id="Phobius"/>
    </source>
</evidence>
<name>A0ABD3RDD0_9STRA</name>
<evidence type="ECO:0000256" key="1">
    <source>
        <dbReference type="ARBA" id="ARBA00022617"/>
    </source>
</evidence>
<evidence type="ECO:0000256" key="3">
    <source>
        <dbReference type="ARBA" id="ARBA00023004"/>
    </source>
</evidence>
<organism evidence="8 9">
    <name type="scientific">Cyclostephanos tholiformis</name>
    <dbReference type="NCBI Taxonomy" id="382380"/>
    <lineage>
        <taxon>Eukaryota</taxon>
        <taxon>Sar</taxon>
        <taxon>Stramenopiles</taxon>
        <taxon>Ochrophyta</taxon>
        <taxon>Bacillariophyta</taxon>
        <taxon>Coscinodiscophyceae</taxon>
        <taxon>Thalassiosirophycidae</taxon>
        <taxon>Stephanodiscales</taxon>
        <taxon>Stephanodiscaceae</taxon>
        <taxon>Cyclostephanos</taxon>
    </lineage>
</organism>
<dbReference type="InterPro" id="IPR001199">
    <property type="entry name" value="Cyt_B5-like_heme/steroid-bd"/>
</dbReference>
<dbReference type="Pfam" id="PF00173">
    <property type="entry name" value="Cyt-b5"/>
    <property type="match status" value="1"/>
</dbReference>
<dbReference type="InterPro" id="IPR036400">
    <property type="entry name" value="Cyt_B5-like_heme/steroid_sf"/>
</dbReference>
<protein>
    <recommendedName>
        <fullName evidence="10">Cytochrome b5 heme-binding domain-containing protein</fullName>
    </recommendedName>
</protein>
<evidence type="ECO:0000259" key="7">
    <source>
        <dbReference type="Pfam" id="PF00487"/>
    </source>
</evidence>
<dbReference type="PANTHER" id="PTHR16740:SF1">
    <property type="entry name" value="CYTOCHROME B5-RELATED PROTEIN-RELATED"/>
    <property type="match status" value="1"/>
</dbReference>
<dbReference type="SUPFAM" id="SSF55856">
    <property type="entry name" value="Cytochrome b5-like heme/steroid binding domain"/>
    <property type="match status" value="1"/>
</dbReference>
<dbReference type="Pfam" id="PF00487">
    <property type="entry name" value="FA_desaturase"/>
    <property type="match status" value="1"/>
</dbReference>
<keyword evidence="9" id="KW-1185">Reference proteome</keyword>
<evidence type="ECO:0000313" key="8">
    <source>
        <dbReference type="EMBL" id="KAL3810949.1"/>
    </source>
</evidence>
<keyword evidence="1" id="KW-0349">Heme</keyword>
<dbReference type="PROSITE" id="PS00191">
    <property type="entry name" value="CYTOCHROME_B5_1"/>
    <property type="match status" value="1"/>
</dbReference>
<feature type="transmembrane region" description="Helical" evidence="5">
    <location>
        <begin position="196"/>
        <end position="215"/>
    </location>
</feature>
<keyword evidence="5" id="KW-0812">Transmembrane</keyword>
<evidence type="ECO:0008006" key="10">
    <source>
        <dbReference type="Google" id="ProtNLM"/>
    </source>
</evidence>
<comment type="caution">
    <text evidence="8">The sequence shown here is derived from an EMBL/GenBank/DDBJ whole genome shotgun (WGS) entry which is preliminary data.</text>
</comment>
<feature type="region of interest" description="Disordered" evidence="4">
    <location>
        <begin position="31"/>
        <end position="61"/>
    </location>
</feature>
<dbReference type="PANTHER" id="PTHR16740">
    <property type="entry name" value="CYTOCHROME B5-RELATED PROTEIN-RELATED"/>
    <property type="match status" value="1"/>
</dbReference>
<dbReference type="Gene3D" id="3.10.120.10">
    <property type="entry name" value="Cytochrome b5-like heme/steroid binding domain"/>
    <property type="match status" value="1"/>
</dbReference>
<sequence>SPHIFYTQKPRGKTMAASNVLMRRVTAAGVREGEMDDSSKADANDAADVATAKTTPTKTLEPRPRFSSGVAFYPPSDRYWRIGGRWYDFEDFLPLHPGGPEVLKLARDRFEDATFVFESHHSDYRRVRAIIRKYEVDVSVVRSSGMRRGPQIDRPSKMTATPRLLDDTAFYSVLRRRVTEHLRGIGQPTGGPTAQCIALFWTSFVSWSFCYLWLLCSGSPIAAVCLGFTAAWLGAFGHNWVHQPGYRLWARLSLDTIGFSSDAWFREHNLQHHMYTNTPWDNHFEGSAPWLVTDPTVKRNALQRFITPYINPLLLSFGLYTNYLINLVEVCKGNDVVTPWKLFLPLEIAVMTYAWGWRGVLLIYISHAILGVYYFTMALMNHNAEHCHDVNKRNAARDWGEAQLVCSADWAVGMPFWAAGAFLWLNYHTVHHLFPLTDMSHHPALQRILIDTCKEFGIDYVVQSPARIYMQMIRSFSSPRSLFQEITVYAGGI</sequence>
<keyword evidence="5" id="KW-0472">Membrane</keyword>
<accession>A0ABD3RDD0</accession>
<dbReference type="Proteomes" id="UP001530377">
    <property type="component" value="Unassembled WGS sequence"/>
</dbReference>
<evidence type="ECO:0000259" key="6">
    <source>
        <dbReference type="Pfam" id="PF00173"/>
    </source>
</evidence>
<reference evidence="8 9" key="1">
    <citation type="submission" date="2024-10" db="EMBL/GenBank/DDBJ databases">
        <title>Updated reference genomes for cyclostephanoid diatoms.</title>
        <authorList>
            <person name="Roberts W.R."/>
            <person name="Alverson A.J."/>
        </authorList>
    </citation>
    <scope>NUCLEOTIDE SEQUENCE [LARGE SCALE GENOMIC DNA]</scope>
    <source>
        <strain evidence="8 9">AJA228-03</strain>
    </source>
</reference>
<dbReference type="EMBL" id="JALLPB020000290">
    <property type="protein sequence ID" value="KAL3810949.1"/>
    <property type="molecule type" value="Genomic_DNA"/>
</dbReference>
<feature type="transmembrane region" description="Helical" evidence="5">
    <location>
        <begin position="348"/>
        <end position="375"/>
    </location>
</feature>
<feature type="domain" description="Cytochrome b5 heme-binding" evidence="6">
    <location>
        <begin position="76"/>
        <end position="134"/>
    </location>
</feature>
<dbReference type="InterPro" id="IPR005804">
    <property type="entry name" value="FA_desaturase_dom"/>
</dbReference>
<keyword evidence="3" id="KW-0408">Iron</keyword>
<evidence type="ECO:0000256" key="4">
    <source>
        <dbReference type="SAM" id="MobiDB-lite"/>
    </source>
</evidence>